<dbReference type="InParanoid" id="A0A2K1KQP4"/>
<reference evidence="2" key="3">
    <citation type="submission" date="2020-12" db="UniProtKB">
        <authorList>
            <consortium name="EnsemblPlants"/>
        </authorList>
    </citation>
    <scope>IDENTIFICATION</scope>
</reference>
<evidence type="ECO:0000313" key="1">
    <source>
        <dbReference type="EMBL" id="PNR56089.1"/>
    </source>
</evidence>
<dbReference type="EMBL" id="ABEU02000004">
    <property type="protein sequence ID" value="PNR56089.1"/>
    <property type="molecule type" value="Genomic_DNA"/>
</dbReference>
<sequence length="53" mass="6248">MMTRGWRSSRLHRNNVIPRRQERKIQGAVIKMGSCGESKFWTNSIFTHVTPNF</sequence>
<dbReference type="Gramene" id="Pp3c4_31450V3.1">
    <property type="protein sequence ID" value="PAC:32919687.CDS.1"/>
    <property type="gene ID" value="Pp3c4_31450"/>
</dbReference>
<dbReference type="AlphaFoldDB" id="A0A2K1KQP4"/>
<gene>
    <name evidence="1" type="ORF">PHYPA_006986</name>
</gene>
<accession>A0A2K1KQP4</accession>
<dbReference type="EnsemblPlants" id="Pp3c4_31450V3.1">
    <property type="protein sequence ID" value="PAC:32919687.CDS.1"/>
    <property type="gene ID" value="Pp3c4_31450"/>
</dbReference>
<name>A0A2K1KQP4_PHYPA</name>
<keyword evidence="3" id="KW-1185">Reference proteome</keyword>
<protein>
    <submittedName>
        <fullName evidence="1 2">Uncharacterized protein</fullName>
    </submittedName>
</protein>
<evidence type="ECO:0000313" key="3">
    <source>
        <dbReference type="Proteomes" id="UP000006727"/>
    </source>
</evidence>
<reference evidence="1 3" key="1">
    <citation type="journal article" date="2008" name="Science">
        <title>The Physcomitrella genome reveals evolutionary insights into the conquest of land by plants.</title>
        <authorList>
            <person name="Rensing S."/>
            <person name="Lang D."/>
            <person name="Zimmer A."/>
            <person name="Terry A."/>
            <person name="Salamov A."/>
            <person name="Shapiro H."/>
            <person name="Nishiyama T."/>
            <person name="Perroud P.-F."/>
            <person name="Lindquist E."/>
            <person name="Kamisugi Y."/>
            <person name="Tanahashi T."/>
            <person name="Sakakibara K."/>
            <person name="Fujita T."/>
            <person name="Oishi K."/>
            <person name="Shin-I T."/>
            <person name="Kuroki Y."/>
            <person name="Toyoda A."/>
            <person name="Suzuki Y."/>
            <person name="Hashimoto A."/>
            <person name="Yamaguchi K."/>
            <person name="Sugano A."/>
            <person name="Kohara Y."/>
            <person name="Fujiyama A."/>
            <person name="Anterola A."/>
            <person name="Aoki S."/>
            <person name="Ashton N."/>
            <person name="Barbazuk W.B."/>
            <person name="Barker E."/>
            <person name="Bennetzen J."/>
            <person name="Bezanilla M."/>
            <person name="Blankenship R."/>
            <person name="Cho S.H."/>
            <person name="Dutcher S."/>
            <person name="Estelle M."/>
            <person name="Fawcett J.A."/>
            <person name="Gundlach H."/>
            <person name="Hanada K."/>
            <person name="Heyl A."/>
            <person name="Hicks K.A."/>
            <person name="Hugh J."/>
            <person name="Lohr M."/>
            <person name="Mayer K."/>
            <person name="Melkozernov A."/>
            <person name="Murata T."/>
            <person name="Nelson D."/>
            <person name="Pils B."/>
            <person name="Prigge M."/>
            <person name="Reiss B."/>
            <person name="Renner T."/>
            <person name="Rombauts S."/>
            <person name="Rushton P."/>
            <person name="Sanderfoot A."/>
            <person name="Schween G."/>
            <person name="Shiu S.-H."/>
            <person name="Stueber K."/>
            <person name="Theodoulou F.L."/>
            <person name="Tu H."/>
            <person name="Van de Peer Y."/>
            <person name="Verrier P.J."/>
            <person name="Waters E."/>
            <person name="Wood A."/>
            <person name="Yang L."/>
            <person name="Cove D."/>
            <person name="Cuming A."/>
            <person name="Hasebe M."/>
            <person name="Lucas S."/>
            <person name="Mishler D.B."/>
            <person name="Reski R."/>
            <person name="Grigoriev I."/>
            <person name="Quatrano R.S."/>
            <person name="Boore J.L."/>
        </authorList>
    </citation>
    <scope>NUCLEOTIDE SEQUENCE [LARGE SCALE GENOMIC DNA]</scope>
    <source>
        <strain evidence="2 3">cv. Gransden 2004</strain>
    </source>
</reference>
<dbReference type="PaxDb" id="3218-PP1S289_4V6.1"/>
<evidence type="ECO:0000313" key="2">
    <source>
        <dbReference type="EnsemblPlants" id="PAC:32919687.CDS.1"/>
    </source>
</evidence>
<dbReference type="EnsemblPlants" id="Pp3c4_31450V3.2">
    <property type="protein sequence ID" value="PAC:32919688.CDS.1"/>
    <property type="gene ID" value="Pp3c4_31450"/>
</dbReference>
<dbReference type="Proteomes" id="UP000006727">
    <property type="component" value="Chromosome 4"/>
</dbReference>
<dbReference type="Gramene" id="Pp3c4_31450V3.2">
    <property type="protein sequence ID" value="PAC:32919688.CDS.1"/>
    <property type="gene ID" value="Pp3c4_31450"/>
</dbReference>
<proteinExistence type="predicted"/>
<reference evidence="1 3" key="2">
    <citation type="journal article" date="2018" name="Plant J.">
        <title>The Physcomitrella patens chromosome-scale assembly reveals moss genome structure and evolution.</title>
        <authorList>
            <person name="Lang D."/>
            <person name="Ullrich K.K."/>
            <person name="Murat F."/>
            <person name="Fuchs J."/>
            <person name="Jenkins J."/>
            <person name="Haas F.B."/>
            <person name="Piednoel M."/>
            <person name="Gundlach H."/>
            <person name="Van Bel M."/>
            <person name="Meyberg R."/>
            <person name="Vives C."/>
            <person name="Morata J."/>
            <person name="Symeonidi A."/>
            <person name="Hiss M."/>
            <person name="Muchero W."/>
            <person name="Kamisugi Y."/>
            <person name="Saleh O."/>
            <person name="Blanc G."/>
            <person name="Decker E.L."/>
            <person name="van Gessel N."/>
            <person name="Grimwood J."/>
            <person name="Hayes R.D."/>
            <person name="Graham S.W."/>
            <person name="Gunter L.E."/>
            <person name="McDaniel S.F."/>
            <person name="Hoernstein S.N.W."/>
            <person name="Larsson A."/>
            <person name="Li F.W."/>
            <person name="Perroud P.F."/>
            <person name="Phillips J."/>
            <person name="Ranjan P."/>
            <person name="Rokshar D.S."/>
            <person name="Rothfels C.J."/>
            <person name="Schneider L."/>
            <person name="Shu S."/>
            <person name="Stevenson D.W."/>
            <person name="Thummler F."/>
            <person name="Tillich M."/>
            <person name="Villarreal Aguilar J.C."/>
            <person name="Widiez T."/>
            <person name="Wong G.K."/>
            <person name="Wymore A."/>
            <person name="Zhang Y."/>
            <person name="Zimmer A.D."/>
            <person name="Quatrano R.S."/>
            <person name="Mayer K.F.X."/>
            <person name="Goodstein D."/>
            <person name="Casacuberta J.M."/>
            <person name="Vandepoele K."/>
            <person name="Reski R."/>
            <person name="Cuming A.C."/>
            <person name="Tuskan G.A."/>
            <person name="Maumus F."/>
            <person name="Salse J."/>
            <person name="Schmutz J."/>
            <person name="Rensing S.A."/>
        </authorList>
    </citation>
    <scope>NUCLEOTIDE SEQUENCE [LARGE SCALE GENOMIC DNA]</scope>
    <source>
        <strain evidence="2 3">cv. Gransden 2004</strain>
    </source>
</reference>
<organism evidence="1">
    <name type="scientific">Physcomitrium patens</name>
    <name type="common">Spreading-leaved earth moss</name>
    <name type="synonym">Physcomitrella patens</name>
    <dbReference type="NCBI Taxonomy" id="3218"/>
    <lineage>
        <taxon>Eukaryota</taxon>
        <taxon>Viridiplantae</taxon>
        <taxon>Streptophyta</taxon>
        <taxon>Embryophyta</taxon>
        <taxon>Bryophyta</taxon>
        <taxon>Bryophytina</taxon>
        <taxon>Bryopsida</taxon>
        <taxon>Funariidae</taxon>
        <taxon>Funariales</taxon>
        <taxon>Funariaceae</taxon>
        <taxon>Physcomitrium</taxon>
    </lineage>
</organism>